<dbReference type="Pfam" id="PF07516">
    <property type="entry name" value="SecA_SW"/>
    <property type="match status" value="1"/>
</dbReference>
<dbReference type="SMART" id="SM00958">
    <property type="entry name" value="SecA_PP_bind"/>
    <property type="match status" value="1"/>
</dbReference>
<feature type="domain" description="SecA family profile" evidence="13">
    <location>
        <begin position="71"/>
        <end position="1048"/>
    </location>
</feature>
<dbReference type="IntAct" id="A0A1D6MS70">
    <property type="interactions" value="3"/>
</dbReference>
<dbReference type="InterPro" id="IPR036670">
    <property type="entry name" value="SecA_X-link_sf"/>
</dbReference>
<evidence type="ECO:0000256" key="4">
    <source>
        <dbReference type="ARBA" id="ARBA00022448"/>
    </source>
</evidence>
<comment type="similarity">
    <text evidence="2">Belongs to the SecA family.</text>
</comment>
<evidence type="ECO:0000256" key="6">
    <source>
        <dbReference type="ARBA" id="ARBA00022840"/>
    </source>
</evidence>
<dbReference type="OMA" id="ARYHHKT"/>
<dbReference type="InParanoid" id="A0A1D6MS70"/>
<dbReference type="InterPro" id="IPR014001">
    <property type="entry name" value="Helicase_ATP-bd"/>
</dbReference>
<feature type="domain" description="Helicase ATP-binding" evidence="12">
    <location>
        <begin position="157"/>
        <end position="315"/>
    </location>
</feature>
<dbReference type="SUPFAM" id="SSF56219">
    <property type="entry name" value="DNase I-like"/>
    <property type="match status" value="1"/>
</dbReference>
<dbReference type="EC" id="7.4.2.4" evidence="3"/>
<reference evidence="14" key="1">
    <citation type="submission" date="2015-12" db="EMBL/GenBank/DDBJ databases">
        <title>Update maize B73 reference genome by single molecule sequencing technologies.</title>
        <authorList>
            <consortium name="Maize Genome Sequencing Project"/>
            <person name="Ware D."/>
        </authorList>
    </citation>
    <scope>NUCLEOTIDE SEQUENCE [LARGE SCALE GENOMIC DNA]</scope>
    <source>
        <tissue evidence="14">Seedling</tissue>
    </source>
</reference>
<dbReference type="SMART" id="SM00957">
    <property type="entry name" value="SecA_DEAD"/>
    <property type="match status" value="1"/>
</dbReference>
<dbReference type="FunFam" id="3.90.1440.10:FF:000003">
    <property type="entry name" value="Preprotein translocase SecA subunit"/>
    <property type="match status" value="1"/>
</dbReference>
<evidence type="ECO:0000256" key="2">
    <source>
        <dbReference type="ARBA" id="ARBA00007650"/>
    </source>
</evidence>
<dbReference type="PROSITE" id="PS01312">
    <property type="entry name" value="SECA"/>
    <property type="match status" value="1"/>
</dbReference>
<dbReference type="Gene3D" id="3.90.1440.10">
    <property type="entry name" value="SecA, preprotein cross-linking domain"/>
    <property type="match status" value="1"/>
</dbReference>
<keyword evidence="5" id="KW-0547">Nucleotide-binding</keyword>
<dbReference type="PROSITE" id="PS51196">
    <property type="entry name" value="SECA_MOTOR_DEAD"/>
    <property type="match status" value="1"/>
</dbReference>
<evidence type="ECO:0000259" key="12">
    <source>
        <dbReference type="PROSITE" id="PS51192"/>
    </source>
</evidence>
<organism evidence="14">
    <name type="scientific">Zea mays</name>
    <name type="common">Maize</name>
    <dbReference type="NCBI Taxonomy" id="4577"/>
    <lineage>
        <taxon>Eukaryota</taxon>
        <taxon>Viridiplantae</taxon>
        <taxon>Streptophyta</taxon>
        <taxon>Embryophyta</taxon>
        <taxon>Tracheophyta</taxon>
        <taxon>Spermatophyta</taxon>
        <taxon>Magnoliopsida</taxon>
        <taxon>Liliopsida</taxon>
        <taxon>Poales</taxon>
        <taxon>Poaceae</taxon>
        <taxon>PACMAD clade</taxon>
        <taxon>Panicoideae</taxon>
        <taxon>Andropogonodae</taxon>
        <taxon>Andropogoneae</taxon>
        <taxon>Tripsacinae</taxon>
        <taxon>Zea</taxon>
    </lineage>
</organism>
<dbReference type="InterPro" id="IPR027417">
    <property type="entry name" value="P-loop_NTPase"/>
</dbReference>
<evidence type="ECO:0000256" key="11">
    <source>
        <dbReference type="ARBA" id="ARBA00034043"/>
    </source>
</evidence>
<evidence type="ECO:0000256" key="5">
    <source>
        <dbReference type="ARBA" id="ARBA00022741"/>
    </source>
</evidence>
<dbReference type="HAMAP" id="MF_01382">
    <property type="entry name" value="SecA"/>
    <property type="match status" value="1"/>
</dbReference>
<dbReference type="SUPFAM" id="SSF81767">
    <property type="entry name" value="Pre-protein crosslinking domain of SecA"/>
    <property type="match status" value="1"/>
</dbReference>
<evidence type="ECO:0000256" key="8">
    <source>
        <dbReference type="ARBA" id="ARBA00022967"/>
    </source>
</evidence>
<dbReference type="PROSITE" id="PS51192">
    <property type="entry name" value="HELICASE_ATP_BIND_1"/>
    <property type="match status" value="1"/>
</dbReference>
<dbReference type="PRINTS" id="PR00906">
    <property type="entry name" value="SECA"/>
</dbReference>
<dbReference type="InterPro" id="IPR014018">
    <property type="entry name" value="SecA_motor_DEAD"/>
</dbReference>
<dbReference type="InterPro" id="IPR044722">
    <property type="entry name" value="SecA_SF2_C"/>
</dbReference>
<evidence type="ECO:0000256" key="7">
    <source>
        <dbReference type="ARBA" id="ARBA00022927"/>
    </source>
</evidence>
<dbReference type="InterPro" id="IPR011130">
    <property type="entry name" value="SecA_preprotein_X-link_dom"/>
</dbReference>
<evidence type="ECO:0000256" key="9">
    <source>
        <dbReference type="ARBA" id="ARBA00023010"/>
    </source>
</evidence>
<dbReference type="CDD" id="cd17928">
    <property type="entry name" value="DEXDc_SecA"/>
    <property type="match status" value="1"/>
</dbReference>
<dbReference type="eggNOG" id="ENOG502QS7I">
    <property type="taxonomic scope" value="Eukaryota"/>
</dbReference>
<dbReference type="GO" id="GO:0016464">
    <property type="term" value="F:chloroplast protein-transporting ATPase activity"/>
    <property type="evidence" value="ECO:0007669"/>
    <property type="project" value="UniProtKB-EC"/>
</dbReference>
<comment type="catalytic activity">
    <reaction evidence="11">
        <text>ATP + H2O + chloroplast-proteinSide 1 = ADP + phosphate + chloroplast-proteinSide 2.</text>
        <dbReference type="EC" id="7.4.2.4"/>
    </reaction>
</comment>
<sequence>MAMTPHASAATVAVTPALRFPHTLSATGLSSPPLAGGCGGCRVRFRPSQRGRGTQGRRGGSHVSRVGGLLGTVFGGGGRDDGEATRKKYADTVARINSMELEVSALSDADLRARTAALQDRARSGESLDSLLPEAFAVVREASKRVLGLRPFDVQLIGGMVLHKGEIAEMKTGEGKTLVAILPAYLNALSGKGVHVVTVNDYLARRDCEWVGQVPRFLGLQVGLIQQNMTPEQRRENYSYDITYVTNSELGFDYLRDNLAMTVDELVLRNFNYCVIDEVDSILIDEARTPLIISGLAEKPSDRYYKAAKIAEAFERDIHYTVDEKQRNVLLTEEGYADAEEILDIDDLYDPREQWASYILNAIKAKELFLKDVNYIVRSKEVLIVDEFTGRVMADDSDVVFRATNGKWRAVLVEISRMNKVGRPVLVGTTSVEQSESLSKQLREAGIPHEVLNAKPENVEREAEIVAQSGRLGAVTIATNMAGRGTDIILGGNAEFMARLKLREILMPRPTHYTVHTARKVMTELQGSSVTNVQGSSHLSQRVRGVRKLVEPTRIRVGSWNVGSLTGTVANKNGVGILIDKTLKDGVVDVGLSESEKRKFWEDLDDMVIAVPTNEKLFIGGDLNGYVGSTNVGYELAHGGFGYGSRNQGEDILDFAIAYNPVIANTFFRKRDSHLVTFTSGHRSSQIDFVLTRREDKQACLDCKVLPGESVVPQHNLVVADLRFWIRTHRDKQAKIARTKWWKLKGETSEVFKEIFFVEGAWSEEDANNMWVKMTTYIRKVASEVLGVTKGSIGEPKDTWWWTENVQKAIKEKKECYRSLFHDRSAINIERYKVAKKTAKQLIQASEVKEALKRMKGGKTMGPDGSFDSECCRVVNPIDGVIVSKKQMPPRKTWKTNESLFPCELSKETLSSVKDTVEMAVKEWGDKSLTELEAEERLSYSCEKGPTRDEVIANLRNAFVKIADEYKVYTEEEKQKVITVGGLHVVGTERHESRRIDNQLRGRSGRQGDPGSSRFFLSLEDNIFRIFGGDRIQGLMQAFRVEDLPIESKMLTRALDEAQRKVENYFFDIRKQLFEYDEVLNSQRDRVYAERRRALASDSLQSLIVEYAELTMDDILGVGYGDHLTAALEY</sequence>
<comment type="subcellular location">
    <subcellularLocation>
        <location evidence="1">Membrane</location>
        <topology evidence="1">Peripheral membrane protein</topology>
    </subcellularLocation>
</comment>
<dbReference type="STRING" id="4577.A0A1D6MS70"/>
<evidence type="ECO:0000256" key="3">
    <source>
        <dbReference type="ARBA" id="ARBA00012047"/>
    </source>
</evidence>
<dbReference type="PANTHER" id="PTHR30612">
    <property type="entry name" value="SECA INNER MEMBRANE COMPONENT OF SEC PROTEIN SECRETION SYSTEM"/>
    <property type="match status" value="1"/>
</dbReference>
<dbReference type="Gene3D" id="3.40.50.300">
    <property type="entry name" value="P-loop containing nucleotide triphosphate hydrolases"/>
    <property type="match status" value="3"/>
</dbReference>
<dbReference type="InterPro" id="IPR036266">
    <property type="entry name" value="SecA_Wing/Scaffold_sf"/>
</dbReference>
<dbReference type="PaxDb" id="4577-GRMZM5G880102_P01"/>
<keyword evidence="9" id="KW-0811">Translocation</keyword>
<dbReference type="InterPro" id="IPR020937">
    <property type="entry name" value="SecA_CS"/>
</dbReference>
<dbReference type="InterPro" id="IPR000185">
    <property type="entry name" value="SecA"/>
</dbReference>
<dbReference type="InterPro" id="IPR011116">
    <property type="entry name" value="SecA_Wing/Scaffold"/>
</dbReference>
<protein>
    <recommendedName>
        <fullName evidence="3">chloroplast protein-transporting ATPase</fullName>
        <ecNumber evidence="3">7.4.2.4</ecNumber>
    </recommendedName>
</protein>
<keyword evidence="4" id="KW-0813">Transport</keyword>
<dbReference type="InterPro" id="IPR011115">
    <property type="entry name" value="SecA_DEAD"/>
</dbReference>
<evidence type="ECO:0000313" key="14">
    <source>
        <dbReference type="EMBL" id="ONM31804.1"/>
    </source>
</evidence>
<dbReference type="Gene3D" id="3.60.10.10">
    <property type="entry name" value="Endonuclease/exonuclease/phosphatase"/>
    <property type="match status" value="1"/>
</dbReference>
<dbReference type="SUPFAM" id="SSF52540">
    <property type="entry name" value="P-loop containing nucleoside triphosphate hydrolases"/>
    <property type="match status" value="2"/>
</dbReference>
<accession>A0A1D6MS70</accession>
<dbReference type="AlphaFoldDB" id="A0A1D6MS70"/>
<proteinExistence type="inferred from homology"/>
<dbReference type="GO" id="GO:0005524">
    <property type="term" value="F:ATP binding"/>
    <property type="evidence" value="ECO:0007669"/>
    <property type="project" value="UniProtKB-KW"/>
</dbReference>
<dbReference type="Pfam" id="PF07517">
    <property type="entry name" value="SecA_DEAD"/>
    <property type="match status" value="1"/>
</dbReference>
<keyword evidence="10" id="KW-0472">Membrane</keyword>
<dbReference type="GO" id="GO:0006605">
    <property type="term" value="P:protein targeting"/>
    <property type="evidence" value="ECO:0007669"/>
    <property type="project" value="InterPro"/>
</dbReference>
<keyword evidence="7" id="KW-0653">Protein transport</keyword>
<dbReference type="GO" id="GO:0017038">
    <property type="term" value="P:protein import"/>
    <property type="evidence" value="ECO:0007669"/>
    <property type="project" value="InterPro"/>
</dbReference>
<dbReference type="GO" id="GO:0006886">
    <property type="term" value="P:intracellular protein transport"/>
    <property type="evidence" value="ECO:0007669"/>
    <property type="project" value="InterPro"/>
</dbReference>
<dbReference type="PANTHER" id="PTHR30612:SF0">
    <property type="entry name" value="CHLOROPLAST PROTEIN-TRANSPORTING ATPASE"/>
    <property type="match status" value="1"/>
</dbReference>
<dbReference type="EMBL" id="CM007649">
    <property type="protein sequence ID" value="ONM31804.1"/>
    <property type="molecule type" value="Genomic_DNA"/>
</dbReference>
<evidence type="ECO:0000256" key="1">
    <source>
        <dbReference type="ARBA" id="ARBA00004170"/>
    </source>
</evidence>
<dbReference type="ExpressionAtlas" id="A0A1D6MS70">
    <property type="expression patterns" value="baseline and differential"/>
</dbReference>
<evidence type="ECO:0000256" key="10">
    <source>
        <dbReference type="ARBA" id="ARBA00023136"/>
    </source>
</evidence>
<dbReference type="SUPFAM" id="SSF81886">
    <property type="entry name" value="Helical scaffold and wing domains of SecA"/>
    <property type="match status" value="1"/>
</dbReference>
<dbReference type="Gene3D" id="1.10.3060.10">
    <property type="entry name" value="Helical scaffold and wing domains of SecA"/>
    <property type="match status" value="1"/>
</dbReference>
<name>A0A1D6MS70_MAIZE</name>
<dbReference type="SMR" id="A0A1D6MS70"/>
<keyword evidence="6" id="KW-0067">ATP-binding</keyword>
<dbReference type="GO" id="GO:0016020">
    <property type="term" value="C:membrane"/>
    <property type="evidence" value="ECO:0007669"/>
    <property type="project" value="UniProtKB-SubCell"/>
</dbReference>
<dbReference type="Pfam" id="PF21090">
    <property type="entry name" value="P-loop_SecA"/>
    <property type="match status" value="2"/>
</dbReference>
<keyword evidence="8" id="KW-1278">Translocase</keyword>
<evidence type="ECO:0000259" key="13">
    <source>
        <dbReference type="PROSITE" id="PS51196"/>
    </source>
</evidence>
<dbReference type="InterPro" id="IPR036691">
    <property type="entry name" value="Endo/exonu/phosph_ase_sf"/>
</dbReference>
<gene>
    <name evidence="14" type="ORF">ZEAMMB73_Zm00001d040686</name>
</gene>